<evidence type="ECO:0000313" key="1">
    <source>
        <dbReference type="EMBL" id="AQS84616.1"/>
    </source>
</evidence>
<gene>
    <name evidence="1" type="ORF">A0U92_07290</name>
</gene>
<proteinExistence type="predicted"/>
<dbReference type="EMBL" id="CP014692">
    <property type="protein sequence ID" value="AQS84616.1"/>
    <property type="molecule type" value="Genomic_DNA"/>
</dbReference>
<evidence type="ECO:0000313" key="2">
    <source>
        <dbReference type="Proteomes" id="UP000188937"/>
    </source>
</evidence>
<dbReference type="STRING" id="435.A0U92_07290"/>
<name>A0A1U9KFQ5_ACEAC</name>
<dbReference type="RefSeq" id="WP_077812659.1">
    <property type="nucleotide sequence ID" value="NZ_CP014692.1"/>
</dbReference>
<dbReference type="KEGG" id="aace:A0U92_07290"/>
<keyword evidence="2" id="KW-1185">Reference proteome</keyword>
<reference evidence="1 2" key="1">
    <citation type="submission" date="2016-03" db="EMBL/GenBank/DDBJ databases">
        <title>Acetic acid bacteria sequencing.</title>
        <authorList>
            <person name="Brandt J."/>
            <person name="Jakob F."/>
            <person name="Vogel R.F."/>
        </authorList>
    </citation>
    <scope>NUCLEOTIDE SEQUENCE [LARGE SCALE GENOMIC DNA]</scope>
    <source>
        <strain evidence="1 2">TMW2.1153</strain>
    </source>
</reference>
<organism evidence="1 2">
    <name type="scientific">Acetobacter aceti</name>
    <dbReference type="NCBI Taxonomy" id="435"/>
    <lineage>
        <taxon>Bacteria</taxon>
        <taxon>Pseudomonadati</taxon>
        <taxon>Pseudomonadota</taxon>
        <taxon>Alphaproteobacteria</taxon>
        <taxon>Acetobacterales</taxon>
        <taxon>Acetobacteraceae</taxon>
        <taxon>Acetobacter</taxon>
        <taxon>Acetobacter subgen. Acetobacter</taxon>
    </lineage>
</organism>
<sequence>MIKSIFFGIYKNLKEQNKEIYKYNKSIDHDVIALIIDAIMRLLFGVSIRQVKAMPEPITYPRFESPVDKETFDSMSKQDKKSIVFLTFVKLRASYTKHDNFMKKFDMDGRYPSFQAFLQSFSGDYMADEIINMYPFQYIKELEKSENEMDREVAVELKKIMKNESSDYPYTHDDLKMFINSIRGEIENNKKLEIENKKNK</sequence>
<dbReference type="OrthoDB" id="7285148at2"/>
<protein>
    <submittedName>
        <fullName evidence="1">Uncharacterized protein</fullName>
    </submittedName>
</protein>
<dbReference type="Proteomes" id="UP000188937">
    <property type="component" value="Chromosome"/>
</dbReference>
<accession>A0A1U9KFQ5</accession>
<dbReference type="AlphaFoldDB" id="A0A1U9KFQ5"/>